<dbReference type="KEGG" id="uru:DSM104443_00139"/>
<dbReference type="AlphaFoldDB" id="A0A6M4GS03"/>
<sequence length="69" mass="7590">MISFIQEFALLFAVATPLAVIFAMNVFLMLEGERGTLMLPSTDWTPQAAANDGQYYAKPANDDTFSRVA</sequence>
<dbReference type="RefSeq" id="WP_171088803.1">
    <property type="nucleotide sequence ID" value="NZ_CP053069.1"/>
</dbReference>
<keyword evidence="3" id="KW-1185">Reference proteome</keyword>
<dbReference type="Proteomes" id="UP000501534">
    <property type="component" value="Chromosome"/>
</dbReference>
<organism evidence="2 3">
    <name type="scientific">Usitatibacter rugosus</name>
    <dbReference type="NCBI Taxonomy" id="2732067"/>
    <lineage>
        <taxon>Bacteria</taxon>
        <taxon>Pseudomonadati</taxon>
        <taxon>Pseudomonadota</taxon>
        <taxon>Betaproteobacteria</taxon>
        <taxon>Nitrosomonadales</taxon>
        <taxon>Usitatibacteraceae</taxon>
        <taxon>Usitatibacter</taxon>
    </lineage>
</organism>
<protein>
    <submittedName>
        <fullName evidence="2">Uncharacterized protein</fullName>
    </submittedName>
</protein>
<gene>
    <name evidence="2" type="ORF">DSM104443_00139</name>
</gene>
<proteinExistence type="predicted"/>
<evidence type="ECO:0000313" key="3">
    <source>
        <dbReference type="Proteomes" id="UP000501534"/>
    </source>
</evidence>
<evidence type="ECO:0000313" key="2">
    <source>
        <dbReference type="EMBL" id="QJR09103.1"/>
    </source>
</evidence>
<feature type="transmembrane region" description="Helical" evidence="1">
    <location>
        <begin position="9"/>
        <end position="30"/>
    </location>
</feature>
<evidence type="ECO:0000256" key="1">
    <source>
        <dbReference type="SAM" id="Phobius"/>
    </source>
</evidence>
<accession>A0A6M4GS03</accession>
<name>A0A6M4GS03_9PROT</name>
<reference evidence="2 3" key="1">
    <citation type="submission" date="2020-04" db="EMBL/GenBank/DDBJ databases">
        <title>Usitatibacter rugosus gen. nov., sp. nov. and Usitatibacter palustris sp. nov., novel members of Usitatibacteraceae fam. nov. within the order Nitrosomonadales isolated from soil.</title>
        <authorList>
            <person name="Huber K.J."/>
            <person name="Neumann-Schaal M."/>
            <person name="Geppert A."/>
            <person name="Luckner M."/>
            <person name="Wanner G."/>
            <person name="Overmann J."/>
        </authorList>
    </citation>
    <scope>NUCLEOTIDE SEQUENCE [LARGE SCALE GENOMIC DNA]</scope>
    <source>
        <strain evidence="2 3">0125_3</strain>
    </source>
</reference>
<keyword evidence="1" id="KW-0472">Membrane</keyword>
<keyword evidence="1" id="KW-1133">Transmembrane helix</keyword>
<dbReference type="EMBL" id="CP053069">
    <property type="protein sequence ID" value="QJR09103.1"/>
    <property type="molecule type" value="Genomic_DNA"/>
</dbReference>
<keyword evidence="1" id="KW-0812">Transmembrane</keyword>